<gene>
    <name evidence="6" type="primary">PV42A</name>
    <name evidence="6" type="ORF">KSP39_PZI003743</name>
</gene>
<name>A0AAP0GCY5_9ASPA</name>
<evidence type="ECO:0000256" key="2">
    <source>
        <dbReference type="ARBA" id="ARBA00023122"/>
    </source>
</evidence>
<evidence type="ECO:0000313" key="6">
    <source>
        <dbReference type="EMBL" id="KAK8951955.1"/>
    </source>
</evidence>
<dbReference type="AlphaFoldDB" id="A0AAP0GCY5"/>
<dbReference type="SMART" id="SM00116">
    <property type="entry name" value="CBS"/>
    <property type="match status" value="2"/>
</dbReference>
<organism evidence="6 7">
    <name type="scientific">Platanthera zijinensis</name>
    <dbReference type="NCBI Taxonomy" id="2320716"/>
    <lineage>
        <taxon>Eukaryota</taxon>
        <taxon>Viridiplantae</taxon>
        <taxon>Streptophyta</taxon>
        <taxon>Embryophyta</taxon>
        <taxon>Tracheophyta</taxon>
        <taxon>Spermatophyta</taxon>
        <taxon>Magnoliopsida</taxon>
        <taxon>Liliopsida</taxon>
        <taxon>Asparagales</taxon>
        <taxon>Orchidaceae</taxon>
        <taxon>Orchidoideae</taxon>
        <taxon>Orchideae</taxon>
        <taxon>Orchidinae</taxon>
        <taxon>Platanthera</taxon>
    </lineage>
</organism>
<dbReference type="PANTHER" id="PTHR13780">
    <property type="entry name" value="AMP-ACTIVATED PROTEIN KINASE, GAMMA REGULATORY SUBUNIT"/>
    <property type="match status" value="1"/>
</dbReference>
<evidence type="ECO:0000256" key="1">
    <source>
        <dbReference type="ARBA" id="ARBA00022737"/>
    </source>
</evidence>
<dbReference type="EMBL" id="JBBWWQ010000003">
    <property type="protein sequence ID" value="KAK8951955.1"/>
    <property type="molecule type" value="Genomic_DNA"/>
</dbReference>
<dbReference type="Pfam" id="PF00571">
    <property type="entry name" value="CBS"/>
    <property type="match status" value="1"/>
</dbReference>
<keyword evidence="7" id="KW-1185">Reference proteome</keyword>
<reference evidence="6 7" key="1">
    <citation type="journal article" date="2022" name="Nat. Plants">
        <title>Genomes of leafy and leafless Platanthera orchids illuminate the evolution of mycoheterotrophy.</title>
        <authorList>
            <person name="Li M.H."/>
            <person name="Liu K.W."/>
            <person name="Li Z."/>
            <person name="Lu H.C."/>
            <person name="Ye Q.L."/>
            <person name="Zhang D."/>
            <person name="Wang J.Y."/>
            <person name="Li Y.F."/>
            <person name="Zhong Z.M."/>
            <person name="Liu X."/>
            <person name="Yu X."/>
            <person name="Liu D.K."/>
            <person name="Tu X.D."/>
            <person name="Liu B."/>
            <person name="Hao Y."/>
            <person name="Liao X.Y."/>
            <person name="Jiang Y.T."/>
            <person name="Sun W.H."/>
            <person name="Chen J."/>
            <person name="Chen Y.Q."/>
            <person name="Ai Y."/>
            <person name="Zhai J.W."/>
            <person name="Wu S.S."/>
            <person name="Zhou Z."/>
            <person name="Hsiao Y.Y."/>
            <person name="Wu W.L."/>
            <person name="Chen Y.Y."/>
            <person name="Lin Y.F."/>
            <person name="Hsu J.L."/>
            <person name="Li C.Y."/>
            <person name="Wang Z.W."/>
            <person name="Zhao X."/>
            <person name="Zhong W.Y."/>
            <person name="Ma X.K."/>
            <person name="Ma L."/>
            <person name="Huang J."/>
            <person name="Chen G.Z."/>
            <person name="Huang M.Z."/>
            <person name="Huang L."/>
            <person name="Peng D.H."/>
            <person name="Luo Y.B."/>
            <person name="Zou S.Q."/>
            <person name="Chen S.P."/>
            <person name="Lan S."/>
            <person name="Tsai W.C."/>
            <person name="Van de Peer Y."/>
            <person name="Liu Z.J."/>
        </authorList>
    </citation>
    <scope>NUCLEOTIDE SEQUENCE [LARGE SCALE GENOMIC DNA]</scope>
    <source>
        <strain evidence="6">Lor287</strain>
    </source>
</reference>
<keyword evidence="1" id="KW-0677">Repeat</keyword>
<dbReference type="SUPFAM" id="SSF54631">
    <property type="entry name" value="CBS-domain pair"/>
    <property type="match status" value="2"/>
</dbReference>
<comment type="caution">
    <text evidence="6">The sequence shown here is derived from an EMBL/GenBank/DDBJ whole genome shotgun (WGS) entry which is preliminary data.</text>
</comment>
<protein>
    <submittedName>
        <fullName evidence="6">SNF1-related protein kinase regulatory subunit gamma-like PV42a</fullName>
    </submittedName>
</protein>
<proteinExistence type="predicted"/>
<dbReference type="Gene3D" id="3.10.580.10">
    <property type="entry name" value="CBS-domain"/>
    <property type="match status" value="2"/>
</dbReference>
<feature type="domain" description="CBS" evidence="5">
    <location>
        <begin position="338"/>
        <end position="396"/>
    </location>
</feature>
<dbReference type="Proteomes" id="UP001418222">
    <property type="component" value="Unassembled WGS sequence"/>
</dbReference>
<evidence type="ECO:0000259" key="5">
    <source>
        <dbReference type="PROSITE" id="PS51371"/>
    </source>
</evidence>
<dbReference type="InterPro" id="IPR050511">
    <property type="entry name" value="AMPK_gamma/SDS23_families"/>
</dbReference>
<keyword evidence="2 3" id="KW-0129">CBS domain</keyword>
<dbReference type="PROSITE" id="PS51371">
    <property type="entry name" value="CBS"/>
    <property type="match status" value="1"/>
</dbReference>
<evidence type="ECO:0000256" key="4">
    <source>
        <dbReference type="SAM" id="MobiDB-lite"/>
    </source>
</evidence>
<sequence length="409" mass="44154">MQMPSEERLMEETLTLIHRQHPDELASSSDESNKKMRRSSCGWLRDRKVADLVRDSRRLVEVPYTATLAATVHALVANDIAAVPVAAPPGRYIGAGGSMILESDRATGVVRKHYIGIITMLDVLVHIADGHPDGDGAVDLETKMAVPVSTVIGQSLEGLNLWTLNPNTSILDCIETFSKGVHRSLVPLESQMESAISVELVEASPGYRMLTQLDVLNFLRANANELQDIMNCSIGKLAAVNENVFAVSEHTHLIDAIRSMSTFSLGAVPIVAAAGEVSEDGSIIQDGRGRKVIGTFSATDLRRCSVAQLQSMLNDSVISFKEQVSAIAAESSGISDEPKTRCVTCHYDSTLAEVIDEAVFSHVHRVWVVDGEGLLVGLVSLTDILRAILDNVLGARNEVQDAAPIELQV</sequence>
<dbReference type="InterPro" id="IPR000644">
    <property type="entry name" value="CBS_dom"/>
</dbReference>
<feature type="region of interest" description="Disordered" evidence="4">
    <location>
        <begin position="19"/>
        <end position="39"/>
    </location>
</feature>
<dbReference type="GO" id="GO:0005737">
    <property type="term" value="C:cytoplasm"/>
    <property type="evidence" value="ECO:0007669"/>
    <property type="project" value="TreeGrafter"/>
</dbReference>
<accession>A0AAP0GCY5</accession>
<dbReference type="PANTHER" id="PTHR13780:SF101">
    <property type="entry name" value="SNF1-RELATED PROTEIN KINASE REGULATORY SUBUNIT GAMMA-LIKE PV42A"/>
    <property type="match status" value="1"/>
</dbReference>
<evidence type="ECO:0000313" key="7">
    <source>
        <dbReference type="Proteomes" id="UP001418222"/>
    </source>
</evidence>
<evidence type="ECO:0000256" key="3">
    <source>
        <dbReference type="PROSITE-ProRule" id="PRU00703"/>
    </source>
</evidence>
<dbReference type="GO" id="GO:0005634">
    <property type="term" value="C:nucleus"/>
    <property type="evidence" value="ECO:0007669"/>
    <property type="project" value="TreeGrafter"/>
</dbReference>
<dbReference type="InterPro" id="IPR046342">
    <property type="entry name" value="CBS_dom_sf"/>
</dbReference>